<comment type="similarity">
    <text evidence="1">Belongs to the peptidase S16 family.</text>
</comment>
<dbReference type="Gene3D" id="3.30.230.10">
    <property type="match status" value="1"/>
</dbReference>
<keyword evidence="1" id="KW-0720">Serine protease</keyword>
<reference evidence="4" key="1">
    <citation type="journal article" date="2019" name="Int. J. Syst. Evol. Microbiol.">
        <title>The Global Catalogue of Microorganisms (GCM) 10K type strain sequencing project: providing services to taxonomists for standard genome sequencing and annotation.</title>
        <authorList>
            <consortium name="The Broad Institute Genomics Platform"/>
            <consortium name="The Broad Institute Genome Sequencing Center for Infectious Disease"/>
            <person name="Wu L."/>
            <person name="Ma J."/>
        </authorList>
    </citation>
    <scope>NUCLEOTIDE SEQUENCE [LARGE SCALE GENOMIC DNA]</scope>
    <source>
        <strain evidence="4">CGMCC 1.18578</strain>
    </source>
</reference>
<dbReference type="SUPFAM" id="SSF54211">
    <property type="entry name" value="Ribosomal protein S5 domain 2-like"/>
    <property type="match status" value="1"/>
</dbReference>
<gene>
    <name evidence="3" type="ORF">ACFPQ4_13035</name>
</gene>
<dbReference type="InterPro" id="IPR036034">
    <property type="entry name" value="PDZ_sf"/>
</dbReference>
<dbReference type="SMART" id="SM00228">
    <property type="entry name" value="PDZ"/>
    <property type="match status" value="1"/>
</dbReference>
<dbReference type="GO" id="GO:0006508">
    <property type="term" value="P:proteolysis"/>
    <property type="evidence" value="ECO:0007669"/>
    <property type="project" value="UniProtKB-KW"/>
</dbReference>
<feature type="active site" evidence="1">
    <location>
        <position position="288"/>
    </location>
</feature>
<dbReference type="InterPro" id="IPR020568">
    <property type="entry name" value="Ribosomal_Su5_D2-typ_SF"/>
</dbReference>
<evidence type="ECO:0000259" key="2">
    <source>
        <dbReference type="PROSITE" id="PS51786"/>
    </source>
</evidence>
<feature type="domain" description="Lon proteolytic" evidence="2">
    <location>
        <begin position="238"/>
        <end position="343"/>
    </location>
</feature>
<dbReference type="Gene3D" id="2.30.42.10">
    <property type="match status" value="1"/>
</dbReference>
<keyword evidence="1 3" id="KW-0645">Protease</keyword>
<dbReference type="InterPro" id="IPR001478">
    <property type="entry name" value="PDZ"/>
</dbReference>
<protein>
    <recommendedName>
        <fullName evidence="1">endopeptidase La</fullName>
        <ecNumber evidence="1">3.4.21.53</ecNumber>
    </recommendedName>
</protein>
<dbReference type="EMBL" id="JBHSNC010000041">
    <property type="protein sequence ID" value="MFC5530355.1"/>
    <property type="molecule type" value="Genomic_DNA"/>
</dbReference>
<organism evidence="3 4">
    <name type="scientific">Cohnella yongneupensis</name>
    <dbReference type="NCBI Taxonomy" id="425006"/>
    <lineage>
        <taxon>Bacteria</taxon>
        <taxon>Bacillati</taxon>
        <taxon>Bacillota</taxon>
        <taxon>Bacilli</taxon>
        <taxon>Bacillales</taxon>
        <taxon>Paenibacillaceae</taxon>
        <taxon>Cohnella</taxon>
    </lineage>
</organism>
<dbReference type="NCBIfam" id="NF041438">
    <property type="entry name" value="SepM_fam_S16"/>
    <property type="match status" value="1"/>
</dbReference>
<name>A0ABW0QZZ6_9BACL</name>
<dbReference type="InterPro" id="IPR014721">
    <property type="entry name" value="Ribsml_uS5_D2-typ_fold_subgr"/>
</dbReference>
<dbReference type="PROSITE" id="PS51786">
    <property type="entry name" value="LON_PROTEOLYTIC"/>
    <property type="match status" value="1"/>
</dbReference>
<evidence type="ECO:0000256" key="1">
    <source>
        <dbReference type="PROSITE-ProRule" id="PRU01122"/>
    </source>
</evidence>
<accession>A0ABW0QZZ6</accession>
<keyword evidence="1 3" id="KW-0378">Hydrolase</keyword>
<dbReference type="Pfam" id="PF05362">
    <property type="entry name" value="Lon_C"/>
    <property type="match status" value="1"/>
</dbReference>
<dbReference type="InterPro" id="IPR008269">
    <property type="entry name" value="Lon_proteolytic"/>
</dbReference>
<proteinExistence type="inferred from homology"/>
<dbReference type="RefSeq" id="WP_378112300.1">
    <property type="nucleotide sequence ID" value="NZ_JBHSNC010000041.1"/>
</dbReference>
<dbReference type="SUPFAM" id="SSF50156">
    <property type="entry name" value="PDZ domain-like"/>
    <property type="match status" value="1"/>
</dbReference>
<dbReference type="Proteomes" id="UP001596108">
    <property type="component" value="Unassembled WGS sequence"/>
</dbReference>
<comment type="catalytic activity">
    <reaction evidence="1">
        <text>Hydrolysis of proteins in presence of ATP.</text>
        <dbReference type="EC" id="3.4.21.53"/>
    </reaction>
</comment>
<comment type="caution">
    <text evidence="3">The sequence shown here is derived from an EMBL/GenBank/DDBJ whole genome shotgun (WGS) entry which is preliminary data.</text>
</comment>
<feature type="active site" evidence="1">
    <location>
        <position position="243"/>
    </location>
</feature>
<keyword evidence="4" id="KW-1185">Reference proteome</keyword>
<dbReference type="EC" id="3.4.21.53" evidence="1"/>
<sequence length="354" mass="39094">MTSRQKFSFRQSWKPLLILLLVALYLFAYLKPWPYVISGPGSAEPIHSRVETGHKLDEKGQFLFTTVSSRSKPNLFSLLYAKLSPRLDIQSEQTATGGRTNMDAYRNLLAWMRDSSENNAMLAAYRTMNKTIKVEEQGVIVVSFLPGSKARESGLQEGDIITRIDDKETLNFESFYNYISGKKPGDKVKVSGKRGDDKTFEATIPLMKLDDGRTGIGFQRDLVLKVTPPDPVKFDFNDIGGPSAGLMMTLEIIAQLTDEDLTKGYKIAGTGTIAADGSVGQIGGINYKLMAADSEHADYFLVPNSGDFSNWKLAEETVAKLKLSPKLVKVATLADAVKFLKSLPANPNPDQHKK</sequence>
<evidence type="ECO:0000313" key="4">
    <source>
        <dbReference type="Proteomes" id="UP001596108"/>
    </source>
</evidence>
<dbReference type="GO" id="GO:0008233">
    <property type="term" value="F:peptidase activity"/>
    <property type="evidence" value="ECO:0007669"/>
    <property type="project" value="UniProtKB-KW"/>
</dbReference>
<dbReference type="Pfam" id="PF13180">
    <property type="entry name" value="PDZ_2"/>
    <property type="match status" value="1"/>
</dbReference>
<evidence type="ECO:0000313" key="3">
    <source>
        <dbReference type="EMBL" id="MFC5530355.1"/>
    </source>
</evidence>